<dbReference type="AlphaFoldDB" id="A0A0N4U3E0"/>
<keyword evidence="5" id="KW-0732">Signal</keyword>
<evidence type="ECO:0000313" key="10">
    <source>
        <dbReference type="Proteomes" id="UP000038040"/>
    </source>
</evidence>
<dbReference type="WBParaSite" id="DME_0000124101-mRNA-1">
    <property type="protein sequence ID" value="DME_0000124101-mRNA-1"/>
    <property type="gene ID" value="DME_0000124101"/>
</dbReference>
<feature type="domain" description="ZP" evidence="8">
    <location>
        <begin position="55"/>
        <end position="298"/>
    </location>
</feature>
<dbReference type="InterPro" id="IPR057475">
    <property type="entry name" value="CUT_C"/>
</dbReference>
<evidence type="ECO:0000256" key="3">
    <source>
        <dbReference type="ARBA" id="ARBA00022475"/>
    </source>
</evidence>
<sequence length="311" mass="36250">LILRILFYGYFTEFLHFLGKFSPNLYHCCIFKTIVLKFGNNLRYPNEIVDIPIVKCEQNKILLKVKTTISNPSNIYVDEFISDPDCSSRNLNYINIPLDKCGMTKEKTVNPTSIIYRICFSIQLHPLFATENDRSYCAQCIYLESDKIENLNRTLAISEAVAADLEPQFETRLSQPKCAYSIRRGSIDGPEIHYALLGETVFHVWKCSDVIEESIMLVQNCYVEDGERNRILIIDHNGCGVDHYVLPTPEYTADHRMAIQKTQVFKFAEKTITRFTCQIRLCLKDANLRISPFFDFFITYRQTRIFFMKKF</sequence>
<accession>A0A0N4U3E0</accession>
<dbReference type="Proteomes" id="UP000274756">
    <property type="component" value="Unassembled WGS sequence"/>
</dbReference>
<dbReference type="SMART" id="SM00241">
    <property type="entry name" value="ZP"/>
    <property type="match status" value="1"/>
</dbReference>
<protein>
    <submittedName>
        <fullName evidence="12">ZP domain-containing protein</fullName>
    </submittedName>
</protein>
<reference evidence="12" key="1">
    <citation type="submission" date="2017-02" db="UniProtKB">
        <authorList>
            <consortium name="WormBaseParasite"/>
        </authorList>
    </citation>
    <scope>IDENTIFICATION</scope>
</reference>
<dbReference type="OrthoDB" id="6139674at2759"/>
<dbReference type="GO" id="GO:0005886">
    <property type="term" value="C:plasma membrane"/>
    <property type="evidence" value="ECO:0007669"/>
    <property type="project" value="UniProtKB-SubCell"/>
</dbReference>
<keyword evidence="6" id="KW-1133">Transmembrane helix</keyword>
<reference evidence="9 11" key="2">
    <citation type="submission" date="2018-11" db="EMBL/GenBank/DDBJ databases">
        <authorList>
            <consortium name="Pathogen Informatics"/>
        </authorList>
    </citation>
    <scope>NUCLEOTIDE SEQUENCE [LARGE SCALE GENOMIC DNA]</scope>
</reference>
<dbReference type="InterPro" id="IPR001507">
    <property type="entry name" value="ZP_dom"/>
</dbReference>
<evidence type="ECO:0000313" key="9">
    <source>
        <dbReference type="EMBL" id="VDN55628.1"/>
    </source>
</evidence>
<dbReference type="InterPro" id="IPR051962">
    <property type="entry name" value="Cuticlin"/>
</dbReference>
<gene>
    <name evidence="9" type="ORF">DME_LOCUS5601</name>
</gene>
<evidence type="ECO:0000256" key="6">
    <source>
        <dbReference type="ARBA" id="ARBA00022989"/>
    </source>
</evidence>
<keyword evidence="3" id="KW-1003">Cell membrane</keyword>
<keyword evidence="2" id="KW-0193">Cuticle</keyword>
<evidence type="ECO:0000259" key="8">
    <source>
        <dbReference type="PROSITE" id="PS51034"/>
    </source>
</evidence>
<keyword evidence="4" id="KW-0812">Transmembrane</keyword>
<evidence type="ECO:0000313" key="11">
    <source>
        <dbReference type="Proteomes" id="UP000274756"/>
    </source>
</evidence>
<dbReference type="PANTHER" id="PTHR22907">
    <property type="entry name" value="GH04558P"/>
    <property type="match status" value="1"/>
</dbReference>
<dbReference type="InterPro" id="IPR056953">
    <property type="entry name" value="CUT_N"/>
</dbReference>
<name>A0A0N4U3E0_DRAME</name>
<evidence type="ECO:0000256" key="1">
    <source>
        <dbReference type="ARBA" id="ARBA00004251"/>
    </source>
</evidence>
<dbReference type="EMBL" id="UYYG01001152">
    <property type="protein sequence ID" value="VDN55628.1"/>
    <property type="molecule type" value="Genomic_DNA"/>
</dbReference>
<dbReference type="Proteomes" id="UP000038040">
    <property type="component" value="Unplaced"/>
</dbReference>
<dbReference type="GO" id="GO:0042302">
    <property type="term" value="F:structural constituent of cuticle"/>
    <property type="evidence" value="ECO:0007669"/>
    <property type="project" value="UniProtKB-KW"/>
</dbReference>
<dbReference type="PROSITE" id="PS51034">
    <property type="entry name" value="ZP_2"/>
    <property type="match status" value="1"/>
</dbReference>
<dbReference type="Pfam" id="PF25057">
    <property type="entry name" value="CUT_N"/>
    <property type="match status" value="1"/>
</dbReference>
<evidence type="ECO:0000256" key="2">
    <source>
        <dbReference type="ARBA" id="ARBA00022460"/>
    </source>
</evidence>
<keyword evidence="7" id="KW-0472">Membrane</keyword>
<proteinExistence type="predicted"/>
<organism evidence="10 12">
    <name type="scientific">Dracunculus medinensis</name>
    <name type="common">Guinea worm</name>
    <dbReference type="NCBI Taxonomy" id="318479"/>
    <lineage>
        <taxon>Eukaryota</taxon>
        <taxon>Metazoa</taxon>
        <taxon>Ecdysozoa</taxon>
        <taxon>Nematoda</taxon>
        <taxon>Chromadorea</taxon>
        <taxon>Rhabditida</taxon>
        <taxon>Spirurina</taxon>
        <taxon>Dracunculoidea</taxon>
        <taxon>Dracunculidae</taxon>
        <taxon>Dracunculus</taxon>
    </lineage>
</organism>
<dbReference type="Pfam" id="PF25301">
    <property type="entry name" value="CUT_C"/>
    <property type="match status" value="1"/>
</dbReference>
<dbReference type="PANTHER" id="PTHR22907:SF39">
    <property type="entry name" value="ZP DOMAIN-CONTAINING PROTEIN"/>
    <property type="match status" value="1"/>
</dbReference>
<evidence type="ECO:0000256" key="4">
    <source>
        <dbReference type="ARBA" id="ARBA00022692"/>
    </source>
</evidence>
<evidence type="ECO:0000256" key="7">
    <source>
        <dbReference type="ARBA" id="ARBA00023136"/>
    </source>
</evidence>
<comment type="subcellular location">
    <subcellularLocation>
        <location evidence="1">Cell membrane</location>
        <topology evidence="1">Single-pass type I membrane protein</topology>
    </subcellularLocation>
</comment>
<keyword evidence="11" id="KW-1185">Reference proteome</keyword>
<evidence type="ECO:0000256" key="5">
    <source>
        <dbReference type="ARBA" id="ARBA00022729"/>
    </source>
</evidence>
<evidence type="ECO:0000313" key="12">
    <source>
        <dbReference type="WBParaSite" id="DME_0000124101-mRNA-1"/>
    </source>
</evidence>